<dbReference type="InterPro" id="IPR001594">
    <property type="entry name" value="Palmitoyltrfase_DHHC"/>
</dbReference>
<sequence length="425" mass="48788">MHVLQALLLAILVISAGVFVIFFGRLPALRNTPIGALNRLIVVKLPRAILKLDNAITGGRLSTALIGLGNYLMNDRHPTILIFFVLLLSVSECMYLPAAWPKMSMVNRLLGSVAVVLPYLFLYLAAFVDPGYITPENHVYHMEQYPYDFSAFHPGKFCHTCRLLKPPRSKHCSVCKKCVAKMDHHCIFINKCVGQRNHRYFVLLLLSTAILASYGGMLGFSILKDKILFRYPLWSPWKPAGMTWRDYMLIWSWGLEHNTRIGAVSLLAILCSPMVWAFLFYTVFLIYCGTTTNESLKWSDWRLEMKEGFVFKRAMSLTREKYLSVEPAITRWPVETEQIIVRTADGSLPDPQCPGTGEWERVHSLRDIDNIYDLGFADNLRDIFFDNYQFRERDRQRELLDAKNGLPPFNSTSHRRKRRAKAAAI</sequence>
<feature type="transmembrane region" description="Helical" evidence="10">
    <location>
        <begin position="200"/>
        <end position="223"/>
    </location>
</feature>
<dbReference type="Proteomes" id="UP000222788">
    <property type="component" value="Unassembled WGS sequence"/>
</dbReference>
<gene>
    <name evidence="13" type="primary">swf1</name>
    <name evidence="13" type="ORF">CFIMG_001682RA</name>
</gene>
<dbReference type="EMBL" id="APWK03000017">
    <property type="protein sequence ID" value="PHH54963.1"/>
    <property type="molecule type" value="Genomic_DNA"/>
</dbReference>
<keyword evidence="4 10" id="KW-1133">Transmembrane helix</keyword>
<dbReference type="GO" id="GO:0019706">
    <property type="term" value="F:protein-cysteine S-palmitoyltransferase activity"/>
    <property type="evidence" value="ECO:0007669"/>
    <property type="project" value="UniProtKB-EC"/>
</dbReference>
<feature type="domain" description="Palmitoyltransferase DHHC" evidence="12">
    <location>
        <begin position="153"/>
        <end position="298"/>
    </location>
</feature>
<dbReference type="GO" id="GO:0006612">
    <property type="term" value="P:protein targeting to membrane"/>
    <property type="evidence" value="ECO:0007669"/>
    <property type="project" value="TreeGrafter"/>
</dbReference>
<keyword evidence="8 10" id="KW-0012">Acyltransferase</keyword>
<evidence type="ECO:0000256" key="6">
    <source>
        <dbReference type="ARBA" id="ARBA00023139"/>
    </source>
</evidence>
<keyword evidence="7" id="KW-0449">Lipoprotein</keyword>
<dbReference type="GO" id="GO:0005783">
    <property type="term" value="C:endoplasmic reticulum"/>
    <property type="evidence" value="ECO:0007669"/>
    <property type="project" value="TreeGrafter"/>
</dbReference>
<comment type="subcellular location">
    <subcellularLocation>
        <location evidence="1">Membrane</location>
        <topology evidence="1">Multi-pass membrane protein</topology>
    </subcellularLocation>
</comment>
<comment type="domain">
    <text evidence="10">The DHHC domain is required for palmitoyltransferase activity.</text>
</comment>
<dbReference type="GO" id="GO:0005794">
    <property type="term" value="C:Golgi apparatus"/>
    <property type="evidence" value="ECO:0007669"/>
    <property type="project" value="TreeGrafter"/>
</dbReference>
<feature type="transmembrane region" description="Helical" evidence="10">
    <location>
        <begin position="80"/>
        <end position="100"/>
    </location>
</feature>
<evidence type="ECO:0000313" key="14">
    <source>
        <dbReference type="Proteomes" id="UP000222788"/>
    </source>
</evidence>
<feature type="transmembrane region" description="Helical" evidence="10">
    <location>
        <begin position="106"/>
        <end position="128"/>
    </location>
</feature>
<dbReference type="Pfam" id="PF01529">
    <property type="entry name" value="DHHC"/>
    <property type="match status" value="1"/>
</dbReference>
<comment type="catalytic activity">
    <reaction evidence="9 10">
        <text>L-cysteinyl-[protein] + hexadecanoyl-CoA = S-hexadecanoyl-L-cysteinyl-[protein] + CoA</text>
        <dbReference type="Rhea" id="RHEA:36683"/>
        <dbReference type="Rhea" id="RHEA-COMP:10131"/>
        <dbReference type="Rhea" id="RHEA-COMP:11032"/>
        <dbReference type="ChEBI" id="CHEBI:29950"/>
        <dbReference type="ChEBI" id="CHEBI:57287"/>
        <dbReference type="ChEBI" id="CHEBI:57379"/>
        <dbReference type="ChEBI" id="CHEBI:74151"/>
        <dbReference type="EC" id="2.3.1.225"/>
    </reaction>
</comment>
<evidence type="ECO:0000256" key="1">
    <source>
        <dbReference type="ARBA" id="ARBA00004141"/>
    </source>
</evidence>
<dbReference type="STRING" id="1035309.A0A2C5XE24"/>
<dbReference type="PANTHER" id="PTHR22883:SF288">
    <property type="entry name" value="PALMITOYLTRANSFERASE SWF1"/>
    <property type="match status" value="1"/>
</dbReference>
<feature type="region of interest" description="Disordered" evidence="11">
    <location>
        <begin position="402"/>
        <end position="425"/>
    </location>
</feature>
<protein>
    <recommendedName>
        <fullName evidence="10">Palmitoyltransferase</fullName>
        <ecNumber evidence="10">2.3.1.225</ecNumber>
    </recommendedName>
</protein>
<evidence type="ECO:0000259" key="12">
    <source>
        <dbReference type="Pfam" id="PF01529"/>
    </source>
</evidence>
<keyword evidence="5 10" id="KW-0472">Membrane</keyword>
<keyword evidence="6" id="KW-0564">Palmitate</keyword>
<evidence type="ECO:0000256" key="11">
    <source>
        <dbReference type="SAM" id="MobiDB-lite"/>
    </source>
</evidence>
<keyword evidence="14" id="KW-1185">Reference proteome</keyword>
<feature type="transmembrane region" description="Helical" evidence="10">
    <location>
        <begin position="6"/>
        <end position="24"/>
    </location>
</feature>
<dbReference type="InterPro" id="IPR039859">
    <property type="entry name" value="PFA4/ZDH16/20/ERF2-like"/>
</dbReference>
<evidence type="ECO:0000256" key="4">
    <source>
        <dbReference type="ARBA" id="ARBA00022989"/>
    </source>
</evidence>
<reference evidence="13 14" key="2">
    <citation type="journal article" date="2013" name="IMA Fungus">
        <title>IMA Genome-F 1: Ceratocystis fimbriata: Draft nuclear genome sequence for the plant pathogen, Ceratocystis fimbriata.</title>
        <authorList>
            <person name="Wilken P.M."/>
            <person name="Steenkamp E.T."/>
            <person name="Wingfield M.J."/>
            <person name="de Beer Z.W."/>
            <person name="Wingfield B.D."/>
        </authorList>
    </citation>
    <scope>NUCLEOTIDE SEQUENCE [LARGE SCALE GENOMIC DNA]</scope>
    <source>
        <strain evidence="13 14">CBS 114723</strain>
    </source>
</reference>
<evidence type="ECO:0000256" key="8">
    <source>
        <dbReference type="ARBA" id="ARBA00023315"/>
    </source>
</evidence>
<evidence type="ECO:0000256" key="2">
    <source>
        <dbReference type="ARBA" id="ARBA00022679"/>
    </source>
</evidence>
<dbReference type="EC" id="2.3.1.225" evidence="10"/>
<evidence type="ECO:0000313" key="13">
    <source>
        <dbReference type="EMBL" id="PHH54963.1"/>
    </source>
</evidence>
<dbReference type="GO" id="GO:0016020">
    <property type="term" value="C:membrane"/>
    <property type="evidence" value="ECO:0007669"/>
    <property type="project" value="UniProtKB-SubCell"/>
</dbReference>
<reference evidence="13 14" key="1">
    <citation type="journal article" date="2013" name="Fungal Biol.">
        <title>Analysis of microsatellite markers in the genome of the plant pathogen Ceratocystis fimbriata.</title>
        <authorList>
            <person name="Simpson M.C."/>
            <person name="Wilken P.M."/>
            <person name="Coetzee M.P."/>
            <person name="Wingfield M.J."/>
            <person name="Wingfield B.D."/>
        </authorList>
    </citation>
    <scope>NUCLEOTIDE SEQUENCE [LARGE SCALE GENOMIC DNA]</scope>
    <source>
        <strain evidence="13 14">CBS 114723</strain>
    </source>
</reference>
<evidence type="ECO:0000256" key="3">
    <source>
        <dbReference type="ARBA" id="ARBA00022692"/>
    </source>
</evidence>
<evidence type="ECO:0000256" key="9">
    <source>
        <dbReference type="ARBA" id="ARBA00048048"/>
    </source>
</evidence>
<accession>A0A2C5XE24</accession>
<dbReference type="AlphaFoldDB" id="A0A2C5XE24"/>
<dbReference type="PANTHER" id="PTHR22883">
    <property type="entry name" value="ZINC FINGER DHHC DOMAIN CONTAINING PROTEIN"/>
    <property type="match status" value="1"/>
</dbReference>
<name>A0A2C5XE24_9PEZI</name>
<feature type="transmembrane region" description="Helical" evidence="10">
    <location>
        <begin position="261"/>
        <end position="287"/>
    </location>
</feature>
<evidence type="ECO:0000256" key="7">
    <source>
        <dbReference type="ARBA" id="ARBA00023288"/>
    </source>
</evidence>
<dbReference type="OrthoDB" id="9909019at2759"/>
<proteinExistence type="inferred from homology"/>
<evidence type="ECO:0000256" key="5">
    <source>
        <dbReference type="ARBA" id="ARBA00023136"/>
    </source>
</evidence>
<keyword evidence="3 10" id="KW-0812">Transmembrane</keyword>
<keyword evidence="2 10" id="KW-0808">Transferase</keyword>
<feature type="compositionally biased region" description="Basic residues" evidence="11">
    <location>
        <begin position="413"/>
        <end position="425"/>
    </location>
</feature>
<organism evidence="13 14">
    <name type="scientific">Ceratocystis fimbriata CBS 114723</name>
    <dbReference type="NCBI Taxonomy" id="1035309"/>
    <lineage>
        <taxon>Eukaryota</taxon>
        <taxon>Fungi</taxon>
        <taxon>Dikarya</taxon>
        <taxon>Ascomycota</taxon>
        <taxon>Pezizomycotina</taxon>
        <taxon>Sordariomycetes</taxon>
        <taxon>Hypocreomycetidae</taxon>
        <taxon>Microascales</taxon>
        <taxon>Ceratocystidaceae</taxon>
        <taxon>Ceratocystis</taxon>
    </lineage>
</organism>
<comment type="similarity">
    <text evidence="10">Belongs to the DHHC palmitoyltransferase family.</text>
</comment>
<dbReference type="PROSITE" id="PS50216">
    <property type="entry name" value="DHHC"/>
    <property type="match status" value="1"/>
</dbReference>
<evidence type="ECO:0000256" key="10">
    <source>
        <dbReference type="RuleBase" id="RU079119"/>
    </source>
</evidence>
<comment type="caution">
    <text evidence="13">The sequence shown here is derived from an EMBL/GenBank/DDBJ whole genome shotgun (WGS) entry which is preliminary data.</text>
</comment>